<name>A0A5B7JF87_PORTR</name>
<keyword evidence="2" id="KW-1185">Reference proteome</keyword>
<evidence type="ECO:0000313" key="1">
    <source>
        <dbReference type="EMBL" id="MPC93053.1"/>
    </source>
</evidence>
<reference evidence="1 2" key="1">
    <citation type="submission" date="2019-05" db="EMBL/GenBank/DDBJ databases">
        <title>Another draft genome of Portunus trituberculatus and its Hox gene families provides insights of decapod evolution.</title>
        <authorList>
            <person name="Jeong J.-H."/>
            <person name="Song I."/>
            <person name="Kim S."/>
            <person name="Choi T."/>
            <person name="Kim D."/>
            <person name="Ryu S."/>
            <person name="Kim W."/>
        </authorList>
    </citation>
    <scope>NUCLEOTIDE SEQUENCE [LARGE SCALE GENOMIC DNA]</scope>
    <source>
        <tissue evidence="1">Muscle</tissue>
    </source>
</reference>
<proteinExistence type="predicted"/>
<evidence type="ECO:0000313" key="2">
    <source>
        <dbReference type="Proteomes" id="UP000324222"/>
    </source>
</evidence>
<dbReference type="AlphaFoldDB" id="A0A5B7JF87"/>
<sequence>MTIVGTSKAAPGTSRGKKQLFNLEDGHLFTLLARSDELPLVTPDCLLGRECVAAPRQLLRQVSTHAWENGYSFVLLYRGR</sequence>
<organism evidence="1 2">
    <name type="scientific">Portunus trituberculatus</name>
    <name type="common">Swimming crab</name>
    <name type="synonym">Neptunus trituberculatus</name>
    <dbReference type="NCBI Taxonomy" id="210409"/>
    <lineage>
        <taxon>Eukaryota</taxon>
        <taxon>Metazoa</taxon>
        <taxon>Ecdysozoa</taxon>
        <taxon>Arthropoda</taxon>
        <taxon>Crustacea</taxon>
        <taxon>Multicrustacea</taxon>
        <taxon>Malacostraca</taxon>
        <taxon>Eumalacostraca</taxon>
        <taxon>Eucarida</taxon>
        <taxon>Decapoda</taxon>
        <taxon>Pleocyemata</taxon>
        <taxon>Brachyura</taxon>
        <taxon>Eubrachyura</taxon>
        <taxon>Portunoidea</taxon>
        <taxon>Portunidae</taxon>
        <taxon>Portuninae</taxon>
        <taxon>Portunus</taxon>
    </lineage>
</organism>
<dbReference type="EMBL" id="VSRR010093425">
    <property type="protein sequence ID" value="MPC93053.1"/>
    <property type="molecule type" value="Genomic_DNA"/>
</dbReference>
<dbReference type="Proteomes" id="UP000324222">
    <property type="component" value="Unassembled WGS sequence"/>
</dbReference>
<comment type="caution">
    <text evidence="1">The sequence shown here is derived from an EMBL/GenBank/DDBJ whole genome shotgun (WGS) entry which is preliminary data.</text>
</comment>
<gene>
    <name evidence="1" type="ORF">E2C01_088169</name>
</gene>
<accession>A0A5B7JF87</accession>
<protein>
    <submittedName>
        <fullName evidence="1">Uncharacterized protein</fullName>
    </submittedName>
</protein>